<gene>
    <name evidence="1" type="ORF">IRJ16_10680</name>
</gene>
<name>A0A929KVG7_9SPHI</name>
<organism evidence="1 2">
    <name type="scientific">Mucilaginibacter myungsuensis</name>
    <dbReference type="NCBI Taxonomy" id="649104"/>
    <lineage>
        <taxon>Bacteria</taxon>
        <taxon>Pseudomonadati</taxon>
        <taxon>Bacteroidota</taxon>
        <taxon>Sphingobacteriia</taxon>
        <taxon>Sphingobacteriales</taxon>
        <taxon>Sphingobacteriaceae</taxon>
        <taxon>Mucilaginibacter</taxon>
    </lineage>
</organism>
<dbReference type="Proteomes" id="UP000622475">
    <property type="component" value="Unassembled WGS sequence"/>
</dbReference>
<reference evidence="1" key="1">
    <citation type="submission" date="2020-10" db="EMBL/GenBank/DDBJ databases">
        <title>Mucilaginibacter mali sp. nov., isolated from rhizosphere soil of apple orchard.</title>
        <authorList>
            <person name="Lee J.-S."/>
            <person name="Kim H.S."/>
            <person name="Kim J.-S."/>
        </authorList>
    </citation>
    <scope>NUCLEOTIDE SEQUENCE</scope>
    <source>
        <strain evidence="1">KCTC 22746</strain>
    </source>
</reference>
<keyword evidence="2" id="KW-1185">Reference proteome</keyword>
<protein>
    <submittedName>
        <fullName evidence="1">Uncharacterized protein</fullName>
    </submittedName>
</protein>
<dbReference type="AlphaFoldDB" id="A0A929KVG7"/>
<comment type="caution">
    <text evidence="1">The sequence shown here is derived from an EMBL/GenBank/DDBJ whole genome shotgun (WGS) entry which is preliminary data.</text>
</comment>
<proteinExistence type="predicted"/>
<evidence type="ECO:0000313" key="1">
    <source>
        <dbReference type="EMBL" id="MBE9662349.1"/>
    </source>
</evidence>
<sequence>MLAYSDNLLFTTELQPEKLDDVNDRWYFIPETGQHLSLFNEPSLKYLADKLGYNFYTDGKSLHLFTKQKFSKNPVKSDKDPFLIRKAKKLVRKTEQKLYGKREGLLERDWKYIKGKLSK</sequence>
<evidence type="ECO:0000313" key="2">
    <source>
        <dbReference type="Proteomes" id="UP000622475"/>
    </source>
</evidence>
<accession>A0A929KVG7</accession>
<dbReference type="EMBL" id="JADFFL010000003">
    <property type="protein sequence ID" value="MBE9662349.1"/>
    <property type="molecule type" value="Genomic_DNA"/>
</dbReference>